<evidence type="ECO:0000313" key="2">
    <source>
        <dbReference type="Proteomes" id="UP001162483"/>
    </source>
</evidence>
<organism evidence="1 2">
    <name type="scientific">Staurois parvus</name>
    <dbReference type="NCBI Taxonomy" id="386267"/>
    <lineage>
        <taxon>Eukaryota</taxon>
        <taxon>Metazoa</taxon>
        <taxon>Chordata</taxon>
        <taxon>Craniata</taxon>
        <taxon>Vertebrata</taxon>
        <taxon>Euteleostomi</taxon>
        <taxon>Amphibia</taxon>
        <taxon>Batrachia</taxon>
        <taxon>Anura</taxon>
        <taxon>Neobatrachia</taxon>
        <taxon>Ranoidea</taxon>
        <taxon>Ranidae</taxon>
        <taxon>Staurois</taxon>
    </lineage>
</organism>
<dbReference type="Proteomes" id="UP001162483">
    <property type="component" value="Unassembled WGS sequence"/>
</dbReference>
<name>A0ABN9CBC3_9NEOB</name>
<proteinExistence type="predicted"/>
<accession>A0ABN9CBC3</accession>
<comment type="caution">
    <text evidence="1">The sequence shown here is derived from an EMBL/GenBank/DDBJ whole genome shotgun (WGS) entry which is preliminary data.</text>
</comment>
<evidence type="ECO:0000313" key="1">
    <source>
        <dbReference type="EMBL" id="CAI9556546.1"/>
    </source>
</evidence>
<feature type="non-terminal residue" evidence="1">
    <location>
        <position position="1"/>
    </location>
</feature>
<reference evidence="1" key="1">
    <citation type="submission" date="2023-05" db="EMBL/GenBank/DDBJ databases">
        <authorList>
            <person name="Stuckert A."/>
        </authorList>
    </citation>
    <scope>NUCLEOTIDE SEQUENCE</scope>
</reference>
<keyword evidence="2" id="KW-1185">Reference proteome</keyword>
<gene>
    <name evidence="1" type="ORF">SPARVUS_LOCUS4562973</name>
</gene>
<dbReference type="EMBL" id="CATNWA010008615">
    <property type="protein sequence ID" value="CAI9556546.1"/>
    <property type="molecule type" value="Genomic_DNA"/>
</dbReference>
<sequence length="87" mass="9705">CLIPTCDCSLPTLACSRLRFCLIPTCDCSLPTLACSRLRFCLIPTCDCSLPTLACLLTTLPFDPYLFIRYWTSTCLPPDSAPWVIPR</sequence>
<protein>
    <submittedName>
        <fullName evidence="1">Uncharacterized protein</fullName>
    </submittedName>
</protein>